<evidence type="ECO:0000259" key="2">
    <source>
        <dbReference type="Pfam" id="PF12624"/>
    </source>
</evidence>
<accession>A0A3B4ZDZ9</accession>
<dbReference type="GO" id="GO:0006623">
    <property type="term" value="P:protein targeting to vacuole"/>
    <property type="evidence" value="ECO:0007669"/>
    <property type="project" value="TreeGrafter"/>
</dbReference>
<dbReference type="Ensembl" id="ENSSPAT00000004686.1">
    <property type="protein sequence ID" value="ENSSPAP00000004594.1"/>
    <property type="gene ID" value="ENSSPAG00000003547.1"/>
</dbReference>
<dbReference type="GO" id="GO:0045053">
    <property type="term" value="P:protein retention in Golgi apparatus"/>
    <property type="evidence" value="ECO:0007669"/>
    <property type="project" value="TreeGrafter"/>
</dbReference>
<dbReference type="GO" id="GO:0007005">
    <property type="term" value="P:mitochondrion organization"/>
    <property type="evidence" value="ECO:0007669"/>
    <property type="project" value="TreeGrafter"/>
</dbReference>
<dbReference type="STRING" id="144197.ENSSPAP00000004594"/>
<sequence length="763" mass="85893">MVFESVVSDLLNRFIGDYVENLDKSQLKIGIWGGNVVLENLRVKENALVSSEMPFCVPGKLTLKIPWKNLYSDAVVATLEGLYLLVVPGATIKYDAAKEERYLQELKQRELQRIEEALQLAARRASQTGDLLFSLESVVYKDSSPGASSSASPSASPSPSVSGLLTVSVVADKPQEEKKDTFVEKLATQVIKNLQVKISSIHLRYEDDVSDPQRPLSMGVTLSELSLQTTDENWKSCILNEAAKIIYKLGRLECLCAYWNVNSPIFYRGSWQDIVVNQSDKFICKNAFLQVFKPIFASAKMCINPNAELELKTPKANLHLEVQNIAIEMTKPQYLTMVELLESIDCMVKNAPYRKFRPDVPVSRNARLWWLYGFNSILEVHIRRLSHMWSWSNIRQHRQNLRAYKTAYKTKLLNQSKPGQDAERHIQDLEKVLDVFNITLARQQAQMEVIRSGQKTVGKKALVGQKPSGGGGFFSSWFGRKTKKEEQEVEERLDQLMTAEEKEKLYTAIGYSGSSHNLALPRQYVAVVVTFQLLRTSVTVREQPDVPEILKIQMIDLSTKISQRPGAQAIRVEAALQHWYVTGLQQQGAVPSLVASVGDSSSSLLSVVFELNPEESAGDQLLRVHSQPVEIIYDALTVNSMVDFFKTGKGVDLEVLTSATLSKLEEIKEKTATGLSHIIETRKVLDLRIDLKPSYLLIPKSGFYSNTSDLIIVDFGSFQVRSVSSSSSFSSLEEIMDRAYERYSVELRRVQVLYSKSGRQLHN</sequence>
<dbReference type="GeneTree" id="ENSGT00950000183083"/>
<dbReference type="Pfam" id="PF12624">
    <property type="entry name" value="VPS13_N"/>
    <property type="match status" value="1"/>
</dbReference>
<dbReference type="PANTHER" id="PTHR16166:SF125">
    <property type="entry name" value="INTERMEMBRANE LIPID TRANSFER PROTEIN VPS13C"/>
    <property type="match status" value="1"/>
</dbReference>
<protein>
    <recommendedName>
        <fullName evidence="2">Chorein N-terminal domain-containing protein</fullName>
    </recommendedName>
</protein>
<feature type="domain" description="Chorein N-terminal" evidence="2">
    <location>
        <begin position="2"/>
        <end position="758"/>
    </location>
</feature>
<name>A0A3B4ZDZ9_9TELE</name>
<reference evidence="3" key="1">
    <citation type="submission" date="2023-09" db="UniProtKB">
        <authorList>
            <consortium name="Ensembl"/>
        </authorList>
    </citation>
    <scope>IDENTIFICATION</scope>
</reference>
<evidence type="ECO:0000313" key="3">
    <source>
        <dbReference type="Ensembl" id="ENSSPAP00000004594.1"/>
    </source>
</evidence>
<evidence type="ECO:0000256" key="1">
    <source>
        <dbReference type="ARBA" id="ARBA00022448"/>
    </source>
</evidence>
<dbReference type="InterPro" id="IPR026847">
    <property type="entry name" value="VPS13"/>
</dbReference>
<organism evidence="3">
    <name type="scientific">Stegastes partitus</name>
    <name type="common">bicolor damselfish</name>
    <dbReference type="NCBI Taxonomy" id="144197"/>
    <lineage>
        <taxon>Eukaryota</taxon>
        <taxon>Metazoa</taxon>
        <taxon>Chordata</taxon>
        <taxon>Craniata</taxon>
        <taxon>Vertebrata</taxon>
        <taxon>Euteleostomi</taxon>
        <taxon>Actinopterygii</taxon>
        <taxon>Neopterygii</taxon>
        <taxon>Teleostei</taxon>
        <taxon>Neoteleostei</taxon>
        <taxon>Acanthomorphata</taxon>
        <taxon>Ovalentaria</taxon>
        <taxon>Pomacentridae</taxon>
        <taxon>Stegastes</taxon>
    </lineage>
</organism>
<dbReference type="InterPro" id="IPR026854">
    <property type="entry name" value="VPS13_N"/>
</dbReference>
<proteinExistence type="predicted"/>
<dbReference type="PANTHER" id="PTHR16166">
    <property type="entry name" value="VACUOLAR PROTEIN SORTING-ASSOCIATED PROTEIN VPS13"/>
    <property type="match status" value="1"/>
</dbReference>
<dbReference type="AlphaFoldDB" id="A0A3B4ZDZ9"/>
<keyword evidence="1" id="KW-0813">Transport</keyword>